<feature type="compositionally biased region" description="Polar residues" evidence="1">
    <location>
        <begin position="111"/>
        <end position="121"/>
    </location>
</feature>
<reference evidence="2 3" key="1">
    <citation type="journal article" date="2019" name="Nat. Ecol. Evol.">
        <title>Megaphylogeny resolves global patterns of mushroom evolution.</title>
        <authorList>
            <person name="Varga T."/>
            <person name="Krizsan K."/>
            <person name="Foldi C."/>
            <person name="Dima B."/>
            <person name="Sanchez-Garcia M."/>
            <person name="Sanchez-Ramirez S."/>
            <person name="Szollosi G.J."/>
            <person name="Szarkandi J.G."/>
            <person name="Papp V."/>
            <person name="Albert L."/>
            <person name="Andreopoulos W."/>
            <person name="Angelini C."/>
            <person name="Antonin V."/>
            <person name="Barry K.W."/>
            <person name="Bougher N.L."/>
            <person name="Buchanan P."/>
            <person name="Buyck B."/>
            <person name="Bense V."/>
            <person name="Catcheside P."/>
            <person name="Chovatia M."/>
            <person name="Cooper J."/>
            <person name="Damon W."/>
            <person name="Desjardin D."/>
            <person name="Finy P."/>
            <person name="Geml J."/>
            <person name="Haridas S."/>
            <person name="Hughes K."/>
            <person name="Justo A."/>
            <person name="Karasinski D."/>
            <person name="Kautmanova I."/>
            <person name="Kiss B."/>
            <person name="Kocsube S."/>
            <person name="Kotiranta H."/>
            <person name="LaButti K.M."/>
            <person name="Lechner B.E."/>
            <person name="Liimatainen K."/>
            <person name="Lipzen A."/>
            <person name="Lukacs Z."/>
            <person name="Mihaltcheva S."/>
            <person name="Morgado L.N."/>
            <person name="Niskanen T."/>
            <person name="Noordeloos M.E."/>
            <person name="Ohm R.A."/>
            <person name="Ortiz-Santana B."/>
            <person name="Ovrebo C."/>
            <person name="Racz N."/>
            <person name="Riley R."/>
            <person name="Savchenko A."/>
            <person name="Shiryaev A."/>
            <person name="Soop K."/>
            <person name="Spirin V."/>
            <person name="Szebenyi C."/>
            <person name="Tomsovsky M."/>
            <person name="Tulloss R.E."/>
            <person name="Uehling J."/>
            <person name="Grigoriev I.V."/>
            <person name="Vagvolgyi C."/>
            <person name="Papp T."/>
            <person name="Martin F.M."/>
            <person name="Miettinen O."/>
            <person name="Hibbett D.S."/>
            <person name="Nagy L.G."/>
        </authorList>
    </citation>
    <scope>NUCLEOTIDE SEQUENCE [LARGE SCALE GENOMIC DNA]</scope>
    <source>
        <strain evidence="2 3">FP101781</strain>
    </source>
</reference>
<feature type="region of interest" description="Disordered" evidence="1">
    <location>
        <begin position="1"/>
        <end position="35"/>
    </location>
</feature>
<evidence type="ECO:0000256" key="1">
    <source>
        <dbReference type="SAM" id="MobiDB-lite"/>
    </source>
</evidence>
<dbReference type="STRING" id="71717.A0A4Y7S461"/>
<protein>
    <submittedName>
        <fullName evidence="2">Uncharacterized protein</fullName>
    </submittedName>
</protein>
<feature type="region of interest" description="Disordered" evidence="1">
    <location>
        <begin position="101"/>
        <end position="121"/>
    </location>
</feature>
<evidence type="ECO:0000313" key="3">
    <source>
        <dbReference type="Proteomes" id="UP000298030"/>
    </source>
</evidence>
<accession>A0A4Y7S461</accession>
<name>A0A4Y7S461_COPMI</name>
<dbReference type="Proteomes" id="UP000298030">
    <property type="component" value="Unassembled WGS sequence"/>
</dbReference>
<dbReference type="OrthoDB" id="3050608at2759"/>
<sequence>MDFLKKAAESALENSNANKNENNNSNNSGINTGNNVVDGLLGKVTDAVGASGQKAEQKEVPAVDLVQERVFKQGSQDNESAAEQAKDKVIADTIRSGYKTVSGKEFPDIGSASTAPSSFAK</sequence>
<keyword evidence="3" id="KW-1185">Reference proteome</keyword>
<dbReference type="EMBL" id="QPFP01000339">
    <property type="protein sequence ID" value="TEB16006.1"/>
    <property type="molecule type" value="Genomic_DNA"/>
</dbReference>
<dbReference type="PANTHER" id="PTHR40462">
    <property type="entry name" value="CHROMOSOME 1, WHOLE GENOME SHOTGUN SEQUENCE"/>
    <property type="match status" value="1"/>
</dbReference>
<gene>
    <name evidence="2" type="ORF">FA13DRAFT_1650939</name>
</gene>
<dbReference type="AlphaFoldDB" id="A0A4Y7S461"/>
<feature type="compositionally biased region" description="Low complexity" evidence="1">
    <location>
        <begin position="9"/>
        <end position="35"/>
    </location>
</feature>
<evidence type="ECO:0000313" key="2">
    <source>
        <dbReference type="EMBL" id="TEB16006.1"/>
    </source>
</evidence>
<organism evidence="2 3">
    <name type="scientific">Coprinellus micaceus</name>
    <name type="common">Glistening ink-cap mushroom</name>
    <name type="synonym">Coprinus micaceus</name>
    <dbReference type="NCBI Taxonomy" id="71717"/>
    <lineage>
        <taxon>Eukaryota</taxon>
        <taxon>Fungi</taxon>
        <taxon>Dikarya</taxon>
        <taxon>Basidiomycota</taxon>
        <taxon>Agaricomycotina</taxon>
        <taxon>Agaricomycetes</taxon>
        <taxon>Agaricomycetidae</taxon>
        <taxon>Agaricales</taxon>
        <taxon>Agaricineae</taxon>
        <taxon>Psathyrellaceae</taxon>
        <taxon>Coprinellus</taxon>
    </lineage>
</organism>
<proteinExistence type="predicted"/>
<dbReference type="PANTHER" id="PTHR40462:SF1">
    <property type="entry name" value="EXPRESSED PROTEIN"/>
    <property type="match status" value="1"/>
</dbReference>
<comment type="caution">
    <text evidence="2">The sequence shown here is derived from an EMBL/GenBank/DDBJ whole genome shotgun (WGS) entry which is preliminary data.</text>
</comment>